<reference evidence="2 3" key="1">
    <citation type="journal article" date="2020" name="IScience">
        <title>Genome Sequencing of the Endangered Kingdonia uniflora (Circaeasteraceae, Ranunculales) Reveals Potential Mechanisms of Evolutionary Specialization.</title>
        <authorList>
            <person name="Sun Y."/>
            <person name="Deng T."/>
            <person name="Zhang A."/>
            <person name="Moore M.J."/>
            <person name="Landis J.B."/>
            <person name="Lin N."/>
            <person name="Zhang H."/>
            <person name="Zhang X."/>
            <person name="Huang J."/>
            <person name="Zhang X."/>
            <person name="Sun H."/>
            <person name="Wang H."/>
        </authorList>
    </citation>
    <scope>NUCLEOTIDE SEQUENCE [LARGE SCALE GENOMIC DNA]</scope>
    <source>
        <strain evidence="2">TB1705</strain>
        <tissue evidence="2">Leaf</tissue>
    </source>
</reference>
<sequence>FGVGLISRVWVYCHFLKLIGCLLFLVFCLPFCRFLLVFRVGFPQDSGLPSGEFYLP</sequence>
<feature type="non-terminal residue" evidence="2">
    <location>
        <position position="56"/>
    </location>
</feature>
<keyword evidence="3" id="KW-1185">Reference proteome</keyword>
<keyword evidence="1" id="KW-0472">Membrane</keyword>
<gene>
    <name evidence="2" type="ORF">GIB67_042414</name>
</gene>
<proteinExistence type="predicted"/>
<keyword evidence="1" id="KW-0812">Transmembrane</keyword>
<dbReference type="Proteomes" id="UP000541444">
    <property type="component" value="Unassembled WGS sequence"/>
</dbReference>
<evidence type="ECO:0000313" key="2">
    <source>
        <dbReference type="EMBL" id="KAF6151079.1"/>
    </source>
</evidence>
<evidence type="ECO:0000313" key="3">
    <source>
        <dbReference type="Proteomes" id="UP000541444"/>
    </source>
</evidence>
<keyword evidence="1" id="KW-1133">Transmembrane helix</keyword>
<protein>
    <submittedName>
        <fullName evidence="2">Uncharacterized protein</fullName>
    </submittedName>
</protein>
<feature type="transmembrane region" description="Helical" evidence="1">
    <location>
        <begin position="15"/>
        <end position="36"/>
    </location>
</feature>
<name>A0A7J7M875_9MAGN</name>
<dbReference type="AlphaFoldDB" id="A0A7J7M875"/>
<dbReference type="EMBL" id="JACGCM010001717">
    <property type="protein sequence ID" value="KAF6151079.1"/>
    <property type="molecule type" value="Genomic_DNA"/>
</dbReference>
<accession>A0A7J7M875</accession>
<comment type="caution">
    <text evidence="2">The sequence shown here is derived from an EMBL/GenBank/DDBJ whole genome shotgun (WGS) entry which is preliminary data.</text>
</comment>
<organism evidence="2 3">
    <name type="scientific">Kingdonia uniflora</name>
    <dbReference type="NCBI Taxonomy" id="39325"/>
    <lineage>
        <taxon>Eukaryota</taxon>
        <taxon>Viridiplantae</taxon>
        <taxon>Streptophyta</taxon>
        <taxon>Embryophyta</taxon>
        <taxon>Tracheophyta</taxon>
        <taxon>Spermatophyta</taxon>
        <taxon>Magnoliopsida</taxon>
        <taxon>Ranunculales</taxon>
        <taxon>Circaeasteraceae</taxon>
        <taxon>Kingdonia</taxon>
    </lineage>
</organism>
<evidence type="ECO:0000256" key="1">
    <source>
        <dbReference type="SAM" id="Phobius"/>
    </source>
</evidence>